<feature type="compositionally biased region" description="Basic and acidic residues" evidence="4">
    <location>
        <begin position="34"/>
        <end position="43"/>
    </location>
</feature>
<evidence type="ECO:0000256" key="1">
    <source>
        <dbReference type="ARBA" id="ARBA00004123"/>
    </source>
</evidence>
<dbReference type="InterPro" id="IPR000467">
    <property type="entry name" value="G_patch_dom"/>
</dbReference>
<sequence length="133" mass="14799">LHVENLNKLRIKHGLRPIPVPSASGAAASSSVPDRAKERREKYGIPSPPRSKYVDELQAVQRSNVGSRLMEKMGWQAGQGLGRANQGRTQLVEAEFREQGVGLGIKTSKRGPPSDNYKDHVKRAMFARFHELE</sequence>
<keyword evidence="2" id="KW-0694">RNA-binding</keyword>
<dbReference type="WBParaSite" id="ECPE_0001038401-mRNA-1">
    <property type="protein sequence ID" value="ECPE_0001038401-mRNA-1"/>
    <property type="gene ID" value="ECPE_0001038401"/>
</dbReference>
<dbReference type="GO" id="GO:0000398">
    <property type="term" value="P:mRNA splicing, via spliceosome"/>
    <property type="evidence" value="ECO:0007669"/>
    <property type="project" value="TreeGrafter"/>
</dbReference>
<reference evidence="6" key="1">
    <citation type="submission" date="2016-06" db="UniProtKB">
        <authorList>
            <consortium name="WormBaseParasite"/>
        </authorList>
    </citation>
    <scope>IDENTIFICATION</scope>
</reference>
<name>A0A183ATR7_9TREM</name>
<organism evidence="6">
    <name type="scientific">Echinostoma caproni</name>
    <dbReference type="NCBI Taxonomy" id="27848"/>
    <lineage>
        <taxon>Eukaryota</taxon>
        <taxon>Metazoa</taxon>
        <taxon>Spiralia</taxon>
        <taxon>Lophotrochozoa</taxon>
        <taxon>Platyhelminthes</taxon>
        <taxon>Trematoda</taxon>
        <taxon>Digenea</taxon>
        <taxon>Plagiorchiida</taxon>
        <taxon>Echinostomata</taxon>
        <taxon>Echinostomatoidea</taxon>
        <taxon>Echinostomatidae</taxon>
        <taxon>Echinostoma</taxon>
    </lineage>
</organism>
<dbReference type="SMART" id="SM00443">
    <property type="entry name" value="G_patch"/>
    <property type="match status" value="1"/>
</dbReference>
<dbReference type="Pfam" id="PF01585">
    <property type="entry name" value="G-patch"/>
    <property type="match status" value="1"/>
</dbReference>
<dbReference type="GO" id="GO:0003723">
    <property type="term" value="F:RNA binding"/>
    <property type="evidence" value="ECO:0007669"/>
    <property type="project" value="UniProtKB-KW"/>
</dbReference>
<comment type="subcellular location">
    <subcellularLocation>
        <location evidence="1">Nucleus</location>
    </subcellularLocation>
</comment>
<evidence type="ECO:0000256" key="3">
    <source>
        <dbReference type="ARBA" id="ARBA00023242"/>
    </source>
</evidence>
<dbReference type="AlphaFoldDB" id="A0A183ATR7"/>
<accession>A0A183ATR7</accession>
<keyword evidence="3" id="KW-0539">Nucleus</keyword>
<evidence type="ECO:0000256" key="2">
    <source>
        <dbReference type="ARBA" id="ARBA00022884"/>
    </source>
</evidence>
<feature type="domain" description="G-patch" evidence="5">
    <location>
        <begin position="62"/>
        <end position="108"/>
    </location>
</feature>
<dbReference type="GO" id="GO:0005634">
    <property type="term" value="C:nucleus"/>
    <property type="evidence" value="ECO:0007669"/>
    <property type="project" value="UniProtKB-SubCell"/>
</dbReference>
<evidence type="ECO:0000256" key="4">
    <source>
        <dbReference type="SAM" id="MobiDB-lite"/>
    </source>
</evidence>
<feature type="region of interest" description="Disordered" evidence="4">
    <location>
        <begin position="14"/>
        <end position="51"/>
    </location>
</feature>
<proteinExistence type="predicted"/>
<evidence type="ECO:0000313" key="6">
    <source>
        <dbReference type="WBParaSite" id="ECPE_0001038401-mRNA-1"/>
    </source>
</evidence>
<feature type="compositionally biased region" description="Low complexity" evidence="4">
    <location>
        <begin position="22"/>
        <end position="31"/>
    </location>
</feature>
<dbReference type="PANTHER" id="PTHR13948:SF3">
    <property type="entry name" value="FI21118P1"/>
    <property type="match status" value="1"/>
</dbReference>
<protein>
    <submittedName>
        <fullName evidence="6">G-patch domain-containing protein</fullName>
    </submittedName>
</protein>
<dbReference type="PROSITE" id="PS50174">
    <property type="entry name" value="G_PATCH"/>
    <property type="match status" value="1"/>
</dbReference>
<evidence type="ECO:0000259" key="5">
    <source>
        <dbReference type="PROSITE" id="PS50174"/>
    </source>
</evidence>
<dbReference type="PANTHER" id="PTHR13948">
    <property type="entry name" value="RNA-BINDING PROTEIN"/>
    <property type="match status" value="1"/>
</dbReference>